<evidence type="ECO:0000259" key="20">
    <source>
        <dbReference type="PROSITE" id="PS50208"/>
    </source>
</evidence>
<evidence type="ECO:0000256" key="10">
    <source>
        <dbReference type="ARBA" id="ARBA00053852"/>
    </source>
</evidence>
<dbReference type="PROSITE" id="PS50208">
    <property type="entry name" value="CASPASE_P20"/>
    <property type="match status" value="1"/>
</dbReference>
<name>A0A3P9LCS4_ORYLA</name>
<proteinExistence type="inferred from homology"/>
<dbReference type="Pfam" id="PF00656">
    <property type="entry name" value="Peptidase_C14"/>
    <property type="match status" value="1"/>
</dbReference>
<evidence type="ECO:0000313" key="23">
    <source>
        <dbReference type="Proteomes" id="UP000265180"/>
    </source>
</evidence>
<dbReference type="GO" id="GO:0043065">
    <property type="term" value="P:positive regulation of apoptotic process"/>
    <property type="evidence" value="ECO:0007669"/>
    <property type="project" value="UniProtKB-ARBA"/>
</dbReference>
<dbReference type="InterPro" id="IPR015917">
    <property type="entry name" value="Pept_C14A"/>
</dbReference>
<evidence type="ECO:0000256" key="18">
    <source>
        <dbReference type="SAM" id="MobiDB-lite"/>
    </source>
</evidence>
<accession>A0A3P9LCS4</accession>
<evidence type="ECO:0000256" key="13">
    <source>
        <dbReference type="ARBA" id="ARBA00080357"/>
    </source>
</evidence>
<dbReference type="PROSITE" id="PS50209">
    <property type="entry name" value="CARD"/>
    <property type="match status" value="1"/>
</dbReference>
<comment type="function">
    <text evidence="10">Involved in the activation cascade of caspases responsible for apoptosis execution. Binding of caspase-9 to Apaf-1 leads to activation of the protease which then cleaves and activates effector caspases caspase-3 (CASP3) or caspase-7 (CASP7). Promotes DNA damage-induced apoptosis in a ABL1/c-Abl-dependent manner. Proteolytically cleaves poly(ADP-ribose) polymerase (PARP). Cleaves BIRC6 following inhibition of BIRC6-caspase binding by DIABLO/SMAC.</text>
</comment>
<feature type="domain" description="Caspase family p20" evidence="20">
    <location>
        <begin position="200"/>
        <end position="349"/>
    </location>
</feature>
<reference evidence="22" key="4">
    <citation type="submission" date="2025-09" db="UniProtKB">
        <authorList>
            <consortium name="Ensembl"/>
        </authorList>
    </citation>
    <scope>IDENTIFICATION</scope>
    <source>
        <strain evidence="22">HNI</strain>
    </source>
</reference>
<evidence type="ECO:0000256" key="4">
    <source>
        <dbReference type="ARBA" id="ARBA00022703"/>
    </source>
</evidence>
<dbReference type="InterPro" id="IPR016129">
    <property type="entry name" value="Caspase_his_AS"/>
</dbReference>
<organism evidence="22 23">
    <name type="scientific">Oryzias latipes</name>
    <name type="common">Japanese rice fish</name>
    <name type="synonym">Japanese killifish</name>
    <dbReference type="NCBI Taxonomy" id="8090"/>
    <lineage>
        <taxon>Eukaryota</taxon>
        <taxon>Metazoa</taxon>
        <taxon>Chordata</taxon>
        <taxon>Craniata</taxon>
        <taxon>Vertebrata</taxon>
        <taxon>Euteleostomi</taxon>
        <taxon>Actinopterygii</taxon>
        <taxon>Neopterygii</taxon>
        <taxon>Teleostei</taxon>
        <taxon>Neoteleostei</taxon>
        <taxon>Acanthomorphata</taxon>
        <taxon>Ovalentaria</taxon>
        <taxon>Atherinomorphae</taxon>
        <taxon>Beloniformes</taxon>
        <taxon>Adrianichthyidae</taxon>
        <taxon>Oryziinae</taxon>
        <taxon>Oryzias</taxon>
    </lineage>
</organism>
<protein>
    <recommendedName>
        <fullName evidence="12">Caspase-9</fullName>
        <ecNumber evidence="11">3.4.22.62</ecNumber>
    </recommendedName>
    <alternativeName>
        <fullName evidence="15">Apoptotic protease Mch-6</fullName>
    </alternativeName>
    <alternativeName>
        <fullName evidence="14">Apoptotic protease-activating factor 3</fullName>
    </alternativeName>
    <alternativeName>
        <fullName evidence="13">ICE-like apoptotic protease 6</fullName>
    </alternativeName>
</protein>
<dbReference type="InterPro" id="IPR001315">
    <property type="entry name" value="CARD"/>
</dbReference>
<dbReference type="InterPro" id="IPR002138">
    <property type="entry name" value="Pept_C14_p10"/>
</dbReference>
<evidence type="ECO:0000313" key="22">
    <source>
        <dbReference type="Ensembl" id="ENSORLP00020018510.1"/>
    </source>
</evidence>
<evidence type="ECO:0000256" key="3">
    <source>
        <dbReference type="ARBA" id="ARBA00022670"/>
    </source>
</evidence>
<feature type="active site" evidence="16">
    <location>
        <position position="345"/>
    </location>
</feature>
<evidence type="ECO:0000256" key="11">
    <source>
        <dbReference type="ARBA" id="ARBA00066478"/>
    </source>
</evidence>
<dbReference type="InterPro" id="IPR002398">
    <property type="entry name" value="Pept_C14"/>
</dbReference>
<dbReference type="InterPro" id="IPR033139">
    <property type="entry name" value="Caspase_cys_AS"/>
</dbReference>
<dbReference type="InterPro" id="IPR029030">
    <property type="entry name" value="Caspase-like_dom_sf"/>
</dbReference>
<evidence type="ECO:0000256" key="5">
    <source>
        <dbReference type="ARBA" id="ARBA00022801"/>
    </source>
</evidence>
<dbReference type="GO" id="GO:0009411">
    <property type="term" value="P:response to UV"/>
    <property type="evidence" value="ECO:0007669"/>
    <property type="project" value="UniProtKB-ARBA"/>
</dbReference>
<dbReference type="GO" id="GO:0006508">
    <property type="term" value="P:proteolysis"/>
    <property type="evidence" value="ECO:0007669"/>
    <property type="project" value="UniProtKB-KW"/>
</dbReference>
<reference evidence="22" key="3">
    <citation type="submission" date="2025-08" db="UniProtKB">
        <authorList>
            <consortium name="Ensembl"/>
        </authorList>
    </citation>
    <scope>IDENTIFICATION</scope>
    <source>
        <strain evidence="22">HNI</strain>
    </source>
</reference>
<sequence length="455" mass="50811">MFSKNKGSPPVLRHIRVVLVLSSSTMLAIQRYTHTGKAFVWKEMEEKHKRILRRNRVHLVKELDLSDLCDVLLRKDVFTQSMINDIKNCETKRDQARKLVKDLETRGNEAFSAFLEGLRVTGQQNLLGLLQKSAPRVHFHPGKSTEAGYPLIQPHPVYIEDAVPKKPRTQPSPPPDEGVKGPEVRPRRDSIQYYKMDARPCGLCLIINNVEFEPKTELSIRKGSNVDCDKLEKRFKSLNFVVEVRTNLKQRQIKSELSALSRKDHSIYDCCVVVILSHGTEVRHNKIRSAGSGIEIDQVSHNRFPGAVYGVDGNHVSVQEITNYLNGQNCPSLQGKPKIFFLQACGGGEKDIGFEVSPDEAKPSIGGDGDQTDAIPFSSSSESLSTSDETDAIPTLPTPSDILVSYSTFPGYVSWRATVSGSWYVEVLDNILEEHAATLDLTTMLMLVSFSYASI</sequence>
<comment type="similarity">
    <text evidence="1 17">Belongs to the peptidase C14A family.</text>
</comment>
<evidence type="ECO:0000256" key="15">
    <source>
        <dbReference type="ARBA" id="ARBA00082181"/>
    </source>
</evidence>
<evidence type="ECO:0000256" key="7">
    <source>
        <dbReference type="ARBA" id="ARBA00022843"/>
    </source>
</evidence>
<dbReference type="GO" id="GO:0006974">
    <property type="term" value="P:DNA damage response"/>
    <property type="evidence" value="ECO:0007669"/>
    <property type="project" value="UniProtKB-ARBA"/>
</dbReference>
<dbReference type="EC" id="3.4.22.62" evidence="11"/>
<evidence type="ECO:0000259" key="21">
    <source>
        <dbReference type="PROSITE" id="PS50209"/>
    </source>
</evidence>
<keyword evidence="4" id="KW-0053">Apoptosis</keyword>
<feature type="region of interest" description="Disordered" evidence="18">
    <location>
        <begin position="356"/>
        <end position="395"/>
    </location>
</feature>
<dbReference type="SUPFAM" id="SSF47986">
    <property type="entry name" value="DEATH domain"/>
    <property type="match status" value="1"/>
</dbReference>
<feature type="compositionally biased region" description="Low complexity" evidence="18">
    <location>
        <begin position="378"/>
        <end position="387"/>
    </location>
</feature>
<dbReference type="PANTHER" id="PTHR47901:SF8">
    <property type="entry name" value="CASPASE-3"/>
    <property type="match status" value="1"/>
</dbReference>
<dbReference type="CDD" id="cd00032">
    <property type="entry name" value="CASc"/>
    <property type="match status" value="1"/>
</dbReference>
<keyword evidence="8" id="KW-0865">Zymogen</keyword>
<evidence type="ECO:0000256" key="9">
    <source>
        <dbReference type="ARBA" id="ARBA00052019"/>
    </source>
</evidence>
<comment type="catalytic activity">
    <reaction evidence="9">
        <text>Strict requirement for an Asp residue at position P1 and with a marked preference for His at position P2. It has a preferred cleavage sequence of Leu-Gly-His-Asp-|-Xaa.</text>
        <dbReference type="EC" id="3.4.22.62"/>
    </reaction>
</comment>
<reference evidence="22 23" key="2">
    <citation type="submission" date="2017-04" db="EMBL/GenBank/DDBJ databases">
        <title>CpG methylation of centromeres and impact of large insertions on vertebrate speciation.</title>
        <authorList>
            <person name="Ichikawa K."/>
            <person name="Yoshimura J."/>
            <person name="Morishita S."/>
        </authorList>
    </citation>
    <scope>NUCLEOTIDE SEQUENCE</scope>
    <source>
        <strain evidence="22 23">HNI</strain>
    </source>
</reference>
<dbReference type="PRINTS" id="PR00376">
    <property type="entry name" value="IL1BCENZYME"/>
</dbReference>
<dbReference type="PIRSF" id="PIRSF038001">
    <property type="entry name" value="Caspase_ICE"/>
    <property type="match status" value="1"/>
</dbReference>
<dbReference type="PANTHER" id="PTHR47901">
    <property type="entry name" value="CASPASE RECRUITMENT DOMAIN-CONTAINING PROTEIN 18"/>
    <property type="match status" value="1"/>
</dbReference>
<feature type="domain" description="Caspase family p10" evidence="19">
    <location>
        <begin position="392"/>
        <end position="455"/>
    </location>
</feature>
<evidence type="ECO:0000256" key="8">
    <source>
        <dbReference type="ARBA" id="ARBA00023145"/>
    </source>
</evidence>
<dbReference type="GO" id="GO:0006915">
    <property type="term" value="P:apoptotic process"/>
    <property type="evidence" value="ECO:0007669"/>
    <property type="project" value="UniProtKB-KW"/>
</dbReference>
<dbReference type="GO" id="GO:0005829">
    <property type="term" value="C:cytosol"/>
    <property type="evidence" value="ECO:0007669"/>
    <property type="project" value="UniProtKB-ARBA"/>
</dbReference>
<evidence type="ECO:0000256" key="17">
    <source>
        <dbReference type="RuleBase" id="RU003971"/>
    </source>
</evidence>
<dbReference type="SUPFAM" id="SSF52129">
    <property type="entry name" value="Caspase-like"/>
    <property type="match status" value="1"/>
</dbReference>
<evidence type="ECO:0000256" key="1">
    <source>
        <dbReference type="ARBA" id="ARBA00010134"/>
    </source>
</evidence>
<evidence type="ECO:0000256" key="2">
    <source>
        <dbReference type="ARBA" id="ARBA00022553"/>
    </source>
</evidence>
<evidence type="ECO:0000259" key="19">
    <source>
        <dbReference type="PROSITE" id="PS50207"/>
    </source>
</evidence>
<dbReference type="GO" id="GO:0004197">
    <property type="term" value="F:cysteine-type endopeptidase activity"/>
    <property type="evidence" value="ECO:0007669"/>
    <property type="project" value="InterPro"/>
</dbReference>
<dbReference type="InterPro" id="IPR042147">
    <property type="entry name" value="CARD_CASP9"/>
</dbReference>
<keyword evidence="6" id="KW-0788">Thiol protease</keyword>
<dbReference type="InterPro" id="IPR011029">
    <property type="entry name" value="DEATH-like_dom_sf"/>
</dbReference>
<keyword evidence="3" id="KW-0645">Protease</keyword>
<dbReference type="AlphaFoldDB" id="A0A3P9LCS4"/>
<dbReference type="FunFam" id="3.40.50.1460:FF:000012">
    <property type="entry name" value="Caspase 9"/>
    <property type="match status" value="1"/>
</dbReference>
<keyword evidence="2" id="KW-0597">Phosphoprotein</keyword>
<feature type="active site" evidence="16">
    <location>
        <position position="278"/>
    </location>
</feature>
<dbReference type="Ensembl" id="ENSORLT00020027364.1">
    <property type="protein sequence ID" value="ENSORLP00020018510.1"/>
    <property type="gene ID" value="ENSORLG00020019467.1"/>
</dbReference>
<dbReference type="PROSITE" id="PS01122">
    <property type="entry name" value="CASPASE_CYS"/>
    <property type="match status" value="1"/>
</dbReference>
<dbReference type="CDD" id="cd08326">
    <property type="entry name" value="CARD_CASP9"/>
    <property type="match status" value="1"/>
</dbReference>
<evidence type="ECO:0000256" key="6">
    <source>
        <dbReference type="ARBA" id="ARBA00022807"/>
    </source>
</evidence>
<feature type="domain" description="CARD" evidence="21">
    <location>
        <begin position="44"/>
        <end position="133"/>
    </location>
</feature>
<keyword evidence="5" id="KW-0378">Hydrolase</keyword>
<dbReference type="InterPro" id="IPR001309">
    <property type="entry name" value="Pept_C14_p20"/>
</dbReference>
<dbReference type="FunFam" id="1.10.533.10:FF:000041">
    <property type="entry name" value="Caspase 9"/>
    <property type="match status" value="1"/>
</dbReference>
<dbReference type="PROSITE" id="PS01121">
    <property type="entry name" value="CASPASE_HIS"/>
    <property type="match status" value="1"/>
</dbReference>
<dbReference type="Gene3D" id="1.10.533.10">
    <property type="entry name" value="Death Domain, Fas"/>
    <property type="match status" value="1"/>
</dbReference>
<dbReference type="InterPro" id="IPR011600">
    <property type="entry name" value="Pept_C14_caspase"/>
</dbReference>
<evidence type="ECO:0000256" key="12">
    <source>
        <dbReference type="ARBA" id="ARBA00068175"/>
    </source>
</evidence>
<dbReference type="SMART" id="SM00114">
    <property type="entry name" value="CARD"/>
    <property type="match status" value="1"/>
</dbReference>
<dbReference type="Gene3D" id="3.40.50.1460">
    <property type="match status" value="1"/>
</dbReference>
<dbReference type="PROSITE" id="PS50207">
    <property type="entry name" value="CASPASE_P10"/>
    <property type="match status" value="1"/>
</dbReference>
<reference key="1">
    <citation type="journal article" date="2007" name="Nature">
        <title>The medaka draft genome and insights into vertebrate genome evolution.</title>
        <authorList>
            <person name="Kasahara M."/>
            <person name="Naruse K."/>
            <person name="Sasaki S."/>
            <person name="Nakatani Y."/>
            <person name="Qu W."/>
            <person name="Ahsan B."/>
            <person name="Yamada T."/>
            <person name="Nagayasu Y."/>
            <person name="Doi K."/>
            <person name="Kasai Y."/>
            <person name="Jindo T."/>
            <person name="Kobayashi D."/>
            <person name="Shimada A."/>
            <person name="Toyoda A."/>
            <person name="Kuroki Y."/>
            <person name="Fujiyama A."/>
            <person name="Sasaki T."/>
            <person name="Shimizu A."/>
            <person name="Asakawa S."/>
            <person name="Shimizu N."/>
            <person name="Hashimoto S."/>
            <person name="Yang J."/>
            <person name="Lee Y."/>
            <person name="Matsushima K."/>
            <person name="Sugano S."/>
            <person name="Sakaizumi M."/>
            <person name="Narita T."/>
            <person name="Ohishi K."/>
            <person name="Haga S."/>
            <person name="Ohta F."/>
            <person name="Nomoto H."/>
            <person name="Nogata K."/>
            <person name="Morishita T."/>
            <person name="Endo T."/>
            <person name="Shin-I T."/>
            <person name="Takeda H."/>
            <person name="Morishita S."/>
            <person name="Kohara Y."/>
        </authorList>
    </citation>
    <scope>NUCLEOTIDE SEQUENCE [LARGE SCALE GENOMIC DNA]</scope>
    <source>
        <strain>Hd-rR</strain>
    </source>
</reference>
<dbReference type="SMART" id="SM00115">
    <property type="entry name" value="CASc"/>
    <property type="match status" value="1"/>
</dbReference>
<feature type="region of interest" description="Disordered" evidence="18">
    <location>
        <begin position="163"/>
        <end position="185"/>
    </location>
</feature>
<evidence type="ECO:0000256" key="16">
    <source>
        <dbReference type="PIRSR" id="PIRSR038001-1"/>
    </source>
</evidence>
<evidence type="ECO:0000256" key="14">
    <source>
        <dbReference type="ARBA" id="ARBA00082045"/>
    </source>
</evidence>
<dbReference type="Proteomes" id="UP000265180">
    <property type="component" value="Chromosome 7"/>
</dbReference>
<dbReference type="Pfam" id="PF00619">
    <property type="entry name" value="CARD"/>
    <property type="match status" value="1"/>
</dbReference>
<keyword evidence="7" id="KW-0832">Ubl conjugation</keyword>